<dbReference type="EMBL" id="CP076544">
    <property type="protein sequence ID" value="QWS33641.1"/>
    <property type="molecule type" value="Genomic_DNA"/>
</dbReference>
<evidence type="ECO:0000313" key="2">
    <source>
        <dbReference type="Proteomes" id="UP000681794"/>
    </source>
</evidence>
<accession>A0ACD1E454</accession>
<dbReference type="EC" id="2.4.-.-" evidence="1"/>
<dbReference type="Proteomes" id="UP000681794">
    <property type="component" value="Chromosome"/>
</dbReference>
<keyword evidence="2" id="KW-1185">Reference proteome</keyword>
<protein>
    <submittedName>
        <fullName evidence="1">Glycosyltransferase</fullName>
        <ecNumber evidence="1">2.4.-.-</ecNumber>
    </submittedName>
</protein>
<evidence type="ECO:0000313" key="1">
    <source>
        <dbReference type="EMBL" id="QWS33641.1"/>
    </source>
</evidence>
<sequence>MDTLAALAASQSSTQVVIDQLVAFGHEALKYVPVGIAGVIVWALWLYRVVLSARAKPVRNGFRTTTSVVVPSYHEDPDILLRCLDSWRSQHPDEIIIVLDVADTEAYRRIVAVGDPTVKPVLFHHAGKRSALGQGIRLARYDVVVLVDSDTSWEPGLLENVQMPFVDTTVGGVGTQQNVYQRNSSIWRIIADWLVNLRYFNYVPAMGAAGAVPCLSGRTAAYRRSAVLPVLDNLENEFFLGRRCVAGDDGRLTWLVLASGFKTVHQESAKALSMFPATGKAFFKQRIRWSRNSYRTYLTAIAKGWIWRVPFVTKITVLQIILTPVTMGITMWYLLFSRLELSVIGAAFTIAWLLAGRAVRGFSNLRRHPLDIFVLPVLALVVIVIALPIKVFSFITMNKQGWLTRHADQMGGDGQTAATLERPTTHGTGQSAPVAPPLTVPAPGFATTAAPAPAAPTTVAPAATTSGAGRVPVPAPGLQAGEVAAA</sequence>
<organism evidence="1 2">
    <name type="scientific">Curtobacterium aetherium</name>
    <dbReference type="NCBI Taxonomy" id="2841594"/>
    <lineage>
        <taxon>Bacteria</taxon>
        <taxon>Bacillati</taxon>
        <taxon>Actinomycetota</taxon>
        <taxon>Actinomycetes</taxon>
        <taxon>Micrococcales</taxon>
        <taxon>Microbacteriaceae</taxon>
        <taxon>Curtobacterium</taxon>
    </lineage>
</organism>
<name>A0ACD1E454_9MICO</name>
<reference evidence="1" key="1">
    <citation type="submission" date="2021-06" db="EMBL/GenBank/DDBJ databases">
        <authorList>
            <person name="Ellington A.J."/>
            <person name="Bryan N.C."/>
            <person name="Christner B.C."/>
            <person name="Reisch C.R."/>
        </authorList>
    </citation>
    <scope>NUCLEOTIDE SEQUENCE</scope>
    <source>
        <strain evidence="1">L6-1</strain>
    </source>
</reference>
<gene>
    <name evidence="1" type="ORF">KM842_15665</name>
</gene>
<keyword evidence="1" id="KW-0328">Glycosyltransferase</keyword>
<proteinExistence type="predicted"/>
<keyword evidence="1" id="KW-0808">Transferase</keyword>